<sequence>MQVAGRFAGLQGACKGGCGGGGRPVGWVRQDRAGSGGAANTSFRLRPRGRGGSSLRLSTGTGAAGSVFPIGVVVAPVVVDPGGCLGCVGERNEYDLDLVSQLDVAKTSTTQQELKNRVGALLDDYRKDHDGQACESPGKVSEGRRSWCLHYDNFHMDVLPAIPDADSPSATAIELTDRNLRNWQKSNPLAYVEWFRTQCAKQFEEERAILASSYGSVDAVPNHRVRTPLHRVVQILKRHRDIYFANDLDDRPPSSLITTLAGKGYEGETDLVDATMSAVQRMPEHIEKRSGRYWVENPACDGENFADKWNEYETRRLKFEDWRATVERDLNEFLLETKRVVALHQRIAKAFGNAPVEEALKTLGARTNTARENGNVHFSTGGLLTTASTATAVPAHRFFGGETAR</sequence>
<reference evidence="3" key="1">
    <citation type="submission" date="2016-10" db="EMBL/GenBank/DDBJ databases">
        <authorList>
            <person name="Varghese N."/>
            <person name="Submissions S."/>
        </authorList>
    </citation>
    <scope>NUCLEOTIDE SEQUENCE [LARGE SCALE GENOMIC DNA]</scope>
    <source>
        <strain evidence="3">DSM 44498</strain>
    </source>
</reference>
<dbReference type="AlphaFoldDB" id="A0A1H4LPB0"/>
<gene>
    <name evidence="2" type="ORF">SAMN04490239_1393</name>
</gene>
<name>A0A1H4LPB0_9NOCA</name>
<evidence type="ECO:0000256" key="1">
    <source>
        <dbReference type="SAM" id="MobiDB-lite"/>
    </source>
</evidence>
<dbReference type="Proteomes" id="UP000183561">
    <property type="component" value="Unassembled WGS sequence"/>
</dbReference>
<proteinExistence type="predicted"/>
<organism evidence="2 3">
    <name type="scientific">Rhodococcus koreensis</name>
    <dbReference type="NCBI Taxonomy" id="99653"/>
    <lineage>
        <taxon>Bacteria</taxon>
        <taxon>Bacillati</taxon>
        <taxon>Actinomycetota</taxon>
        <taxon>Actinomycetes</taxon>
        <taxon>Mycobacteriales</taxon>
        <taxon>Nocardiaceae</taxon>
        <taxon>Rhodococcus</taxon>
    </lineage>
</organism>
<accession>A0A1H4LPB0</accession>
<keyword evidence="3" id="KW-1185">Reference proteome</keyword>
<feature type="region of interest" description="Disordered" evidence="1">
    <location>
        <begin position="31"/>
        <end position="56"/>
    </location>
</feature>
<protein>
    <submittedName>
        <fullName evidence="2">Uncharacterized protein</fullName>
    </submittedName>
</protein>
<dbReference type="EMBL" id="FNSV01000005">
    <property type="protein sequence ID" value="SEB72416.1"/>
    <property type="molecule type" value="Genomic_DNA"/>
</dbReference>
<evidence type="ECO:0000313" key="2">
    <source>
        <dbReference type="EMBL" id="SEB72416.1"/>
    </source>
</evidence>
<evidence type="ECO:0000313" key="3">
    <source>
        <dbReference type="Proteomes" id="UP000183561"/>
    </source>
</evidence>